<evidence type="ECO:0000256" key="12">
    <source>
        <dbReference type="SAM" id="Phobius"/>
    </source>
</evidence>
<name>A0AB36IQX1_HAEPA</name>
<dbReference type="SUPFAM" id="SSF54523">
    <property type="entry name" value="Pili subunits"/>
    <property type="match status" value="1"/>
</dbReference>
<dbReference type="Pfam" id="PF13018">
    <property type="entry name" value="ESPR"/>
    <property type="match status" value="1"/>
</dbReference>
<evidence type="ECO:0000259" key="15">
    <source>
        <dbReference type="Pfam" id="PF13018"/>
    </source>
</evidence>
<keyword evidence="9 12" id="KW-0472">Membrane</keyword>
<keyword evidence="7" id="KW-0732">Signal</keyword>
<dbReference type="Pfam" id="PF03895">
    <property type="entry name" value="YadA_anchor"/>
    <property type="match status" value="1"/>
</dbReference>
<dbReference type="Gene3D" id="6.10.250.2040">
    <property type="match status" value="1"/>
</dbReference>
<dbReference type="NCBIfam" id="TIGR04203">
    <property type="entry name" value="RPT_S_cricet"/>
    <property type="match status" value="3"/>
</dbReference>
<dbReference type="Gene3D" id="3.30.1300.30">
    <property type="entry name" value="GSPII I/J protein-like"/>
    <property type="match status" value="1"/>
</dbReference>
<evidence type="ECO:0000256" key="7">
    <source>
        <dbReference type="ARBA" id="ARBA00022729"/>
    </source>
</evidence>
<dbReference type="Pfam" id="PF05662">
    <property type="entry name" value="YadA_stalk"/>
    <property type="match status" value="3"/>
</dbReference>
<dbReference type="InterPro" id="IPR008635">
    <property type="entry name" value="Coiled_stalk_dom"/>
</dbReference>
<keyword evidence="12" id="KW-1133">Transmembrane helix</keyword>
<dbReference type="InterPro" id="IPR024973">
    <property type="entry name" value="ESPR"/>
</dbReference>
<dbReference type="PANTHER" id="PTHR24637">
    <property type="entry name" value="COLLAGEN"/>
    <property type="match status" value="1"/>
</dbReference>
<evidence type="ECO:0000256" key="9">
    <source>
        <dbReference type="ARBA" id="ARBA00023136"/>
    </source>
</evidence>
<feature type="domain" description="Trimeric autotransporter adhesin YadA-like C-terminal membrane anchor" evidence="13">
    <location>
        <begin position="1173"/>
        <end position="1232"/>
    </location>
</feature>
<dbReference type="InterPro" id="IPR005594">
    <property type="entry name" value="YadA_C"/>
</dbReference>
<dbReference type="SUPFAM" id="SSF101967">
    <property type="entry name" value="Adhesin YadA, collagen-binding domain"/>
    <property type="match status" value="2"/>
</dbReference>
<keyword evidence="4" id="KW-0813">Transport</keyword>
<proteinExistence type="inferred from homology"/>
<evidence type="ECO:0000259" key="13">
    <source>
        <dbReference type="Pfam" id="PF03895"/>
    </source>
</evidence>
<evidence type="ECO:0000256" key="8">
    <source>
        <dbReference type="ARBA" id="ARBA00022927"/>
    </source>
</evidence>
<dbReference type="GO" id="GO:0009986">
    <property type="term" value="C:cell surface"/>
    <property type="evidence" value="ECO:0007669"/>
    <property type="project" value="UniProtKB-SubCell"/>
</dbReference>
<evidence type="ECO:0000259" key="14">
    <source>
        <dbReference type="Pfam" id="PF05662"/>
    </source>
</evidence>
<sequence length="1232" mass="124631">MNKIYKVLWNHAAQNWVVTSELARGNVKSSTSQLTNQLTDQPTSQLKKSFTIATLSAVIIASLFSTSAMAYTPNANGREQAVTGSLAIGEQDDGSGSGSGATVSASNGGSSTAGWTTTTNSHHSIAIGGSSLVNNTANALAIGFKANLNNSTKGSVALGAYSTAGAAHTGGDAESIHIGGTTYKFAGKATNQTSVLSIGSGNNVTDWAAGARQNNRGHYSDRQGANTPNYNVRQIQNVAAGRVSSDSTDAINGSQLHAVVQAINASSGYVWKVTSDGGKNQSLQAVTKDETVTFAAGNNMEVMQDPNDLKKFIYSTKNDVTFNKVTVGGNEFNTDGLTIGNGPSMTKTGINAGNKTITNVANGVNNNDAVNVSQLNAAKSNVAAGTNVANVTTTTNADKSKTYTVNAIGTNVTSNNNLITATKTATANNTNNQTNTYTIGLKTKNVTANKNSDGKYDEIPANQEDGVVTAKALLEALKKAGWKLQANGVNTIIKAGDVVNFVNGTGTTASVTSSNQGNKITFNINTSNFTVSKAGTTTGTISADNTGNHFATATSVANAINGAFWKAKGAGNGSGHTEQPIHAGDLVTFQGGNGIKVDQNAGTFTFSLDEDYIKKHPGLKGPKGDKGAQGARGETGAAGRDGKNAIASVTTNQDGTHTINITDGNGTVSSAIVKNGKDGAKGETGAAGKDGKNAVASVTTNQDGTHTINITDGNGAVSSAIVKNGKDGEKGEKGETGAAGKDGKNAVASVTTNNDGTHTINITDGNGAVSSAIVKNGKDGKNAVANITENNDGSHTINITDGNGTVSSAIVKNGKDGAKGETGAAGKDGKNAVASVTTNQDGTHTINITDGNGTVSSAIVKNGKDGEKGEKGETGAAGKNAVASVTTNNDGTHTINITDGNGAVSSTIVKNGEKGEKGETGAAGKNAVASVTNNNDGTHTINITDGNGAVSSAIVKNGKDGEKGEDGKNAVASVTNNNDGTHTIKITDGNNKSTTTIVKDGKDGKNGTGGSGSNSDDGLKFTGNNEVVNNNKLNSKVIIKGEGVSKVKSETFKSAKGNINVKADGNATLEMQLAKDIDLGNDGSVTTGNTVINNNGITINNAAPNKTVSVTENGLNNGGNRIINVAPGIKGTDAVNVNQLRGAVNNIHNDMNKMDKRLSAGIAGAMSSANLYQATSSGKSMLSAGAGTYRGESAVAVGYSRLSDNGKFGVRFSANTNSRGDAGAAASVGYQW</sequence>
<feature type="region of interest" description="Disordered" evidence="11">
    <location>
        <begin position="617"/>
        <end position="642"/>
    </location>
</feature>
<evidence type="ECO:0000256" key="11">
    <source>
        <dbReference type="SAM" id="MobiDB-lite"/>
    </source>
</evidence>
<dbReference type="InterPro" id="IPR011049">
    <property type="entry name" value="Serralysin-like_metalloprot_C"/>
</dbReference>
<feature type="domain" description="Trimeric autotransporter adhesin YadA-like stalk" evidence="14">
    <location>
        <begin position="357"/>
        <end position="396"/>
    </location>
</feature>
<keyword evidence="10" id="KW-0998">Cell outer membrane</keyword>
<evidence type="ECO:0000256" key="3">
    <source>
        <dbReference type="ARBA" id="ARBA00005848"/>
    </source>
</evidence>
<evidence type="ECO:0000313" key="17">
    <source>
        <dbReference type="Proteomes" id="UP000242412"/>
    </source>
</evidence>
<dbReference type="InterPro" id="IPR037174">
    <property type="entry name" value="Trimeric_adhesin"/>
</dbReference>
<feature type="region of interest" description="Disordered" evidence="11">
    <location>
        <begin position="992"/>
        <end position="1027"/>
    </location>
</feature>
<evidence type="ECO:0000256" key="10">
    <source>
        <dbReference type="ARBA" id="ARBA00023237"/>
    </source>
</evidence>
<dbReference type="EMBL" id="MPJJ01000006">
    <property type="protein sequence ID" value="OLV27639.1"/>
    <property type="molecule type" value="Genomic_DNA"/>
</dbReference>
<protein>
    <recommendedName>
        <fullName evidence="18">YadA-like family protein</fullName>
    </recommendedName>
</protein>
<keyword evidence="5" id="KW-1134">Transmembrane beta strand</keyword>
<evidence type="ECO:0000313" key="16">
    <source>
        <dbReference type="EMBL" id="OLV27639.1"/>
    </source>
</evidence>
<keyword evidence="8" id="KW-0653">Protein transport</keyword>
<feature type="compositionally biased region" description="Low complexity" evidence="11">
    <location>
        <begin position="100"/>
        <end position="117"/>
    </location>
</feature>
<evidence type="ECO:0000256" key="5">
    <source>
        <dbReference type="ARBA" id="ARBA00022452"/>
    </source>
</evidence>
<evidence type="ECO:0008006" key="18">
    <source>
        <dbReference type="Google" id="ProtNLM"/>
    </source>
</evidence>
<evidence type="ECO:0000256" key="1">
    <source>
        <dbReference type="ARBA" id="ARBA00004241"/>
    </source>
</evidence>
<dbReference type="AlphaFoldDB" id="A0AB36IQX1"/>
<dbReference type="InterPro" id="IPR026394">
    <property type="entry name" value="RPT_S_cricet"/>
</dbReference>
<feature type="compositionally biased region" description="Basic and acidic residues" evidence="11">
    <location>
        <begin position="724"/>
        <end position="735"/>
    </location>
</feature>
<organism evidence="16 17">
    <name type="scientific">Haemophilus parainfluenzae</name>
    <dbReference type="NCBI Taxonomy" id="729"/>
    <lineage>
        <taxon>Bacteria</taxon>
        <taxon>Pseudomonadati</taxon>
        <taxon>Pseudomonadota</taxon>
        <taxon>Gammaproteobacteria</taxon>
        <taxon>Pasteurellales</taxon>
        <taxon>Pasteurellaceae</taxon>
        <taxon>Haemophilus</taxon>
    </lineage>
</organism>
<comment type="caution">
    <text evidence="16">The sequence shown here is derived from an EMBL/GenBank/DDBJ whole genome shotgun (WGS) entry which is preliminary data.</text>
</comment>
<dbReference type="InterPro" id="IPR045584">
    <property type="entry name" value="Pilin-like"/>
</dbReference>
<dbReference type="Gene3D" id="2.150.10.10">
    <property type="entry name" value="Serralysin-like metalloprotease, C-terminal"/>
    <property type="match status" value="1"/>
</dbReference>
<evidence type="ECO:0000256" key="4">
    <source>
        <dbReference type="ARBA" id="ARBA00022448"/>
    </source>
</evidence>
<dbReference type="GO" id="GO:0015031">
    <property type="term" value="P:protein transport"/>
    <property type="evidence" value="ECO:0007669"/>
    <property type="project" value="UniProtKB-KW"/>
</dbReference>
<dbReference type="Gene3D" id="2.20.70.140">
    <property type="match status" value="2"/>
</dbReference>
<feature type="domain" description="Trimeric autotransporter adhesin YadA-like stalk" evidence="14">
    <location>
        <begin position="1121"/>
        <end position="1151"/>
    </location>
</feature>
<comment type="similarity">
    <text evidence="3">Belongs to the autotransporter-2 (AT-2) (TC 1.B.40) family.</text>
</comment>
<feature type="region of interest" description="Disordered" evidence="11">
    <location>
        <begin position="724"/>
        <end position="743"/>
    </location>
</feature>
<feature type="domain" description="ESPR" evidence="15">
    <location>
        <begin position="1"/>
        <end position="33"/>
    </location>
</feature>
<dbReference type="GO" id="GO:0009279">
    <property type="term" value="C:cell outer membrane"/>
    <property type="evidence" value="ECO:0007669"/>
    <property type="project" value="UniProtKB-SubCell"/>
</dbReference>
<comment type="subcellular location">
    <subcellularLocation>
        <location evidence="2">Cell outer membrane</location>
    </subcellularLocation>
    <subcellularLocation>
        <location evidence="1">Cell surface</location>
    </subcellularLocation>
</comment>
<feature type="region of interest" description="Disordered" evidence="11">
    <location>
        <begin position="88"/>
        <end position="117"/>
    </location>
</feature>
<reference evidence="16 17" key="1">
    <citation type="submission" date="2016-11" db="EMBL/GenBank/DDBJ databases">
        <title>Simultaneous identification of Haemophilus influenzae and Haemophilus haemolyticus using TaqMan real-time PCR.</title>
        <authorList>
            <person name="Price E.P."/>
            <person name="Sarovich D.S."/>
            <person name="Harris T.M."/>
            <person name="Spargo J.C."/>
            <person name="Nosworthy E."/>
            <person name="Beissbarth J."/>
            <person name="Chang A.B."/>
            <person name="Smith-Vaughan H.C."/>
        </authorList>
    </citation>
    <scope>NUCLEOTIDE SEQUENCE [LARGE SCALE GENOMIC DNA]</scope>
    <source>
        <strain evidence="16 17">60884 B Hi-2</strain>
    </source>
</reference>
<dbReference type="Proteomes" id="UP000242412">
    <property type="component" value="Unassembled WGS sequence"/>
</dbReference>
<accession>A0AB36IQX1</accession>
<dbReference type="Gene3D" id="3.90.1780.10">
    <property type="entry name" value="Trimeric adhesin"/>
    <property type="match status" value="2"/>
</dbReference>
<evidence type="ECO:0000256" key="6">
    <source>
        <dbReference type="ARBA" id="ARBA00022692"/>
    </source>
</evidence>
<keyword evidence="6 12" id="KW-0812">Transmembrane</keyword>
<dbReference type="RefSeq" id="WP_075875362.1">
    <property type="nucleotide sequence ID" value="NZ_MPJJ01000006.1"/>
</dbReference>
<dbReference type="Pfam" id="PF19079">
    <property type="entry name" value="CFSR"/>
    <property type="match status" value="5"/>
</dbReference>
<feature type="transmembrane region" description="Helical" evidence="12">
    <location>
        <begin position="50"/>
        <end position="71"/>
    </location>
</feature>
<dbReference type="Gene3D" id="1.20.5.320">
    <property type="entry name" value="6-Phosphogluconate Dehydrogenase, domain 3"/>
    <property type="match status" value="1"/>
</dbReference>
<evidence type="ECO:0000256" key="2">
    <source>
        <dbReference type="ARBA" id="ARBA00004442"/>
    </source>
</evidence>
<gene>
    <name evidence="16" type="ORF">BSO15_03650</name>
</gene>
<feature type="domain" description="Trimeric autotransporter adhesin YadA-like stalk" evidence="14">
    <location>
        <begin position="234"/>
        <end position="266"/>
    </location>
</feature>